<organism evidence="2 3">
    <name type="scientific">Bhargavaea cecembensis DSE10</name>
    <dbReference type="NCBI Taxonomy" id="1235279"/>
    <lineage>
        <taxon>Bacteria</taxon>
        <taxon>Bacillati</taxon>
        <taxon>Bacillota</taxon>
        <taxon>Bacilli</taxon>
        <taxon>Bacillales</taxon>
        <taxon>Caryophanaceae</taxon>
        <taxon>Bhargavaea</taxon>
    </lineage>
</organism>
<evidence type="ECO:0000256" key="1">
    <source>
        <dbReference type="SAM" id="Phobius"/>
    </source>
</evidence>
<protein>
    <submittedName>
        <fullName evidence="2">Uncharacterized protein</fullName>
    </submittedName>
</protein>
<evidence type="ECO:0000313" key="3">
    <source>
        <dbReference type="Proteomes" id="UP000011919"/>
    </source>
</evidence>
<name>M7NJD2_9BACL</name>
<dbReference type="AlphaFoldDB" id="M7NJD2"/>
<dbReference type="RefSeq" id="WP_008297731.1">
    <property type="nucleotide sequence ID" value="NZ_AOFT01000003.1"/>
</dbReference>
<evidence type="ECO:0000313" key="2">
    <source>
        <dbReference type="EMBL" id="EMR07246.1"/>
    </source>
</evidence>
<keyword evidence="3" id="KW-1185">Reference proteome</keyword>
<gene>
    <name evidence="2" type="ORF">C772_00891</name>
</gene>
<sequence>MNKLNYSHPVVASFLLLGVIFVIIGFSRGFFFFLLGALLIFGGIRANRKLSK</sequence>
<reference evidence="2 3" key="1">
    <citation type="journal article" date="2013" name="Genome Announc.">
        <title>Draft Genome Sequence of Bhargavaea cecembensis Strain DSE10T, Isolated from a Deep-Sea Sediment Sample Collected at a Depth of 5,904 m from the Chagos-Laccadive Ridge System in the Indian Ocean.</title>
        <authorList>
            <person name="Shivaji S."/>
            <person name="Ara S."/>
            <person name="Begum Z."/>
            <person name="Ruth M."/>
            <person name="Singh A."/>
            <person name="Kumar Pinnaka A."/>
        </authorList>
    </citation>
    <scope>NUCLEOTIDE SEQUENCE [LARGE SCALE GENOMIC DNA]</scope>
    <source>
        <strain evidence="2 3">DSE10</strain>
    </source>
</reference>
<keyword evidence="1" id="KW-0472">Membrane</keyword>
<dbReference type="STRING" id="1235279.C772_00891"/>
<dbReference type="EMBL" id="AOFT01000003">
    <property type="protein sequence ID" value="EMR07246.1"/>
    <property type="molecule type" value="Genomic_DNA"/>
</dbReference>
<keyword evidence="1" id="KW-0812">Transmembrane</keyword>
<accession>M7NJD2</accession>
<dbReference type="Proteomes" id="UP000011919">
    <property type="component" value="Unassembled WGS sequence"/>
</dbReference>
<feature type="transmembrane region" description="Helical" evidence="1">
    <location>
        <begin position="12"/>
        <end position="42"/>
    </location>
</feature>
<proteinExistence type="predicted"/>
<comment type="caution">
    <text evidence="2">The sequence shown here is derived from an EMBL/GenBank/DDBJ whole genome shotgun (WGS) entry which is preliminary data.</text>
</comment>
<keyword evidence="1" id="KW-1133">Transmembrane helix</keyword>